<keyword evidence="1" id="KW-0186">Copper</keyword>
<organism evidence="3">
    <name type="scientific">Fagus sylvatica</name>
    <name type="common">Beechnut</name>
    <dbReference type="NCBI Taxonomy" id="28930"/>
    <lineage>
        <taxon>Eukaryota</taxon>
        <taxon>Viridiplantae</taxon>
        <taxon>Streptophyta</taxon>
        <taxon>Embryophyta</taxon>
        <taxon>Tracheophyta</taxon>
        <taxon>Spermatophyta</taxon>
        <taxon>Magnoliopsida</taxon>
        <taxon>eudicotyledons</taxon>
        <taxon>Gunneridae</taxon>
        <taxon>Pentapetalae</taxon>
        <taxon>rosids</taxon>
        <taxon>fabids</taxon>
        <taxon>Fagales</taxon>
        <taxon>Fagaceae</taxon>
        <taxon>Fagus</taxon>
    </lineage>
</organism>
<dbReference type="PANTHER" id="PTHR10638:SF40">
    <property type="entry name" value="PRIMARY AMINE OXIDASE 1"/>
    <property type="match status" value="1"/>
</dbReference>
<dbReference type="InterPro" id="IPR000269">
    <property type="entry name" value="Cu_amine_oxidase"/>
</dbReference>
<comment type="cofactor">
    <cofactor evidence="1">
        <name>Cu cation</name>
        <dbReference type="ChEBI" id="CHEBI:23378"/>
    </cofactor>
    <text evidence="1">Contains 1 topaquinone per subunit.</text>
</comment>
<proteinExistence type="inferred from homology"/>
<evidence type="ECO:0000259" key="2">
    <source>
        <dbReference type="Pfam" id="PF01179"/>
    </source>
</evidence>
<comment type="similarity">
    <text evidence="1">Belongs to the copper/topaquinone oxidase family.</text>
</comment>
<evidence type="ECO:0000256" key="1">
    <source>
        <dbReference type="RuleBase" id="RU000672"/>
    </source>
</evidence>
<keyword evidence="1" id="KW-0560">Oxidoreductase</keyword>
<dbReference type="PANTHER" id="PTHR10638">
    <property type="entry name" value="COPPER AMINE OXIDASE"/>
    <property type="match status" value="1"/>
</dbReference>
<dbReference type="Gene3D" id="2.70.98.20">
    <property type="entry name" value="Copper amine oxidase, catalytic domain"/>
    <property type="match status" value="1"/>
</dbReference>
<dbReference type="EMBL" id="OIVN01000670">
    <property type="protein sequence ID" value="SPC83865.1"/>
    <property type="molecule type" value="Genomic_DNA"/>
</dbReference>
<dbReference type="InterPro" id="IPR015798">
    <property type="entry name" value="Cu_amine_oxidase_C"/>
</dbReference>
<dbReference type="SUPFAM" id="SSF49998">
    <property type="entry name" value="Amine oxidase catalytic domain"/>
    <property type="match status" value="1"/>
</dbReference>
<dbReference type="Pfam" id="PF01179">
    <property type="entry name" value="Cu_amine_oxid"/>
    <property type="match status" value="1"/>
</dbReference>
<name>A0A2N9F9T8_FAGSY</name>
<reference evidence="3" key="1">
    <citation type="submission" date="2018-02" db="EMBL/GenBank/DDBJ databases">
        <authorList>
            <person name="Cohen D.B."/>
            <person name="Kent A.D."/>
        </authorList>
    </citation>
    <scope>NUCLEOTIDE SEQUENCE</scope>
</reference>
<sequence>MEGSALRAKWLNGVIGISMWDSMLVQELSYQQLQYLMKGKGSLGVCYIEDMYLRHLFHIWIPQVNGILGLFMDIDGQVQKILRAICIFERNVGNLAWRHTEINVPGKVIRSGEPETSLVVRMVATVGFVTKERKELDPSAAPFAKDVREIEGLMEGDGLVEVTAVIDAVVDAVALRGPTADVVGCGEGSKRRRRRWHCHSIVGSDGSDRCCCGCGSFEVTHCGCGWEWRRIETTA</sequence>
<accession>A0A2N9F9T8</accession>
<protein>
    <recommendedName>
        <fullName evidence="1">Amine oxidase</fullName>
        <ecNumber evidence="1">1.4.3.-</ecNumber>
    </recommendedName>
</protein>
<dbReference type="GO" id="GO:0048038">
    <property type="term" value="F:quinone binding"/>
    <property type="evidence" value="ECO:0007669"/>
    <property type="project" value="InterPro"/>
</dbReference>
<dbReference type="InterPro" id="IPR036460">
    <property type="entry name" value="Cu_amine_oxidase_C_sf"/>
</dbReference>
<dbReference type="GO" id="GO:0009308">
    <property type="term" value="P:amine metabolic process"/>
    <property type="evidence" value="ECO:0007669"/>
    <property type="project" value="UniProtKB-UniRule"/>
</dbReference>
<dbReference type="GO" id="GO:0005507">
    <property type="term" value="F:copper ion binding"/>
    <property type="evidence" value="ECO:0007669"/>
    <property type="project" value="InterPro"/>
</dbReference>
<dbReference type="GO" id="GO:0008131">
    <property type="term" value="F:primary methylamine oxidase activity"/>
    <property type="evidence" value="ECO:0007669"/>
    <property type="project" value="InterPro"/>
</dbReference>
<keyword evidence="1" id="KW-0801">TPQ</keyword>
<feature type="domain" description="Copper amine oxidase catalytic" evidence="2">
    <location>
        <begin position="71"/>
        <end position="127"/>
    </location>
</feature>
<keyword evidence="1" id="KW-0479">Metal-binding</keyword>
<comment type="PTM">
    <text evidence="1">Topaquinone (TPQ) is generated by copper-dependent autoxidation of a specific tyrosyl residue.</text>
</comment>
<dbReference type="AlphaFoldDB" id="A0A2N9F9T8"/>
<dbReference type="EC" id="1.4.3.-" evidence="1"/>
<gene>
    <name evidence="3" type="ORF">FSB_LOCUS11747</name>
</gene>
<evidence type="ECO:0000313" key="3">
    <source>
        <dbReference type="EMBL" id="SPC83865.1"/>
    </source>
</evidence>